<evidence type="ECO:0000259" key="2">
    <source>
        <dbReference type="Pfam" id="PF20985"/>
    </source>
</evidence>
<keyword evidence="1" id="KW-0472">Membrane</keyword>
<evidence type="ECO:0000313" key="4">
    <source>
        <dbReference type="Proteomes" id="UP001229421"/>
    </source>
</evidence>
<dbReference type="Proteomes" id="UP001229421">
    <property type="component" value="Unassembled WGS sequence"/>
</dbReference>
<organism evidence="3 4">
    <name type="scientific">Tagetes erecta</name>
    <name type="common">African marigold</name>
    <dbReference type="NCBI Taxonomy" id="13708"/>
    <lineage>
        <taxon>Eukaryota</taxon>
        <taxon>Viridiplantae</taxon>
        <taxon>Streptophyta</taxon>
        <taxon>Embryophyta</taxon>
        <taxon>Tracheophyta</taxon>
        <taxon>Spermatophyta</taxon>
        <taxon>Magnoliopsida</taxon>
        <taxon>eudicotyledons</taxon>
        <taxon>Gunneridae</taxon>
        <taxon>Pentapetalae</taxon>
        <taxon>asterids</taxon>
        <taxon>campanulids</taxon>
        <taxon>Asterales</taxon>
        <taxon>Asteraceae</taxon>
        <taxon>Asteroideae</taxon>
        <taxon>Heliantheae alliance</taxon>
        <taxon>Tageteae</taxon>
        <taxon>Tagetes</taxon>
    </lineage>
</organism>
<reference evidence="3" key="1">
    <citation type="journal article" date="2023" name="bioRxiv">
        <title>Improved chromosome-level genome assembly for marigold (Tagetes erecta).</title>
        <authorList>
            <person name="Jiang F."/>
            <person name="Yuan L."/>
            <person name="Wang S."/>
            <person name="Wang H."/>
            <person name="Xu D."/>
            <person name="Wang A."/>
            <person name="Fan W."/>
        </authorList>
    </citation>
    <scope>NUCLEOTIDE SEQUENCE</scope>
    <source>
        <strain evidence="3">WSJ</strain>
        <tissue evidence="3">Leaf</tissue>
    </source>
</reference>
<feature type="transmembrane region" description="Helical" evidence="1">
    <location>
        <begin position="348"/>
        <end position="369"/>
    </location>
</feature>
<feature type="domain" description="Legumain prodomain" evidence="2">
    <location>
        <begin position="125"/>
        <end position="216"/>
    </location>
</feature>
<dbReference type="PANTHER" id="PTHR31587:SF3">
    <property type="entry name" value="EXPRESSED PROTEIN"/>
    <property type="match status" value="1"/>
</dbReference>
<dbReference type="EMBL" id="JAUHHV010000005">
    <property type="protein sequence ID" value="KAK1422606.1"/>
    <property type="molecule type" value="Genomic_DNA"/>
</dbReference>
<keyword evidence="4" id="KW-1185">Reference proteome</keyword>
<name>A0AAD8KK55_TARER</name>
<dbReference type="InterPro" id="IPR048501">
    <property type="entry name" value="Legum_prodom"/>
</dbReference>
<dbReference type="AlphaFoldDB" id="A0AAD8KK55"/>
<evidence type="ECO:0000313" key="3">
    <source>
        <dbReference type="EMBL" id="KAK1422606.1"/>
    </source>
</evidence>
<gene>
    <name evidence="3" type="ORF">QVD17_17891</name>
</gene>
<feature type="transmembrane region" description="Helical" evidence="1">
    <location>
        <begin position="381"/>
        <end position="402"/>
    </location>
</feature>
<evidence type="ECO:0000256" key="1">
    <source>
        <dbReference type="SAM" id="Phobius"/>
    </source>
</evidence>
<feature type="transmembrane region" description="Helical" evidence="1">
    <location>
        <begin position="41"/>
        <end position="60"/>
    </location>
</feature>
<sequence>MLNLVLQPVLVFRFCLYYWPGRFYNNKSLQSIYDDQVNAAASMWTSCLLMIMLMTTMAMVTSTVPHPYPELIEALSKSPLDDKENQTRWDALQAVSKSTPMKDRHVYLSRLLEHYKNQSRPTTAKDITDAVTKIAYLDSRIDMIGFLLFGPRKYWSVLRTVADKSEADSQGLEHMLTFFEKQCGIVTVRDMKKSLMNIYKYAIDKEAIQEAILLACSRHQTKTYDIDVTNPKLNITPAPVHGTFEYCSRVSLNVVTNNDKTYQIMVVPSKSILPSWHSMVHICFHRNDSTELCQCEKDNWRSIQDGSWSAVMPPYEQRVVDLKFVARVPSGFVTITLDEVSPTHRWRYGLLAGAIALLIMVVFIAERLFPNLLWPCTPLGQAALMMSCVLMLLLILMPLMVLSTFVPFRSSLANDTRWEPLETTANQIHIEDGLMIRRDERYLYDLWNRYTSSSRSQRPKIVNDISESFKEVAFRDTRLDMVGVILFGPEKGRVFLKASARKLPKIMSAWDSFECGVTLDELIVKHCGPPCFNGRRHENTMPNLCHLATKEAIEEAVILSCGMNTIEPDRKSERIALNVGEDEESNIMTYRSII</sequence>
<keyword evidence="1" id="KW-0812">Transmembrane</keyword>
<protein>
    <recommendedName>
        <fullName evidence="2">Legumain prodomain domain-containing protein</fullName>
    </recommendedName>
</protein>
<dbReference type="Pfam" id="PF20985">
    <property type="entry name" value="Legum_prodom"/>
    <property type="match status" value="1"/>
</dbReference>
<dbReference type="Gene3D" id="1.10.132.130">
    <property type="match status" value="1"/>
</dbReference>
<keyword evidence="1" id="KW-1133">Transmembrane helix</keyword>
<dbReference type="InterPro" id="IPR046427">
    <property type="entry name" value="Legumain_prodom_sf"/>
</dbReference>
<comment type="caution">
    <text evidence="3">The sequence shown here is derived from an EMBL/GenBank/DDBJ whole genome shotgun (WGS) entry which is preliminary data.</text>
</comment>
<accession>A0AAD8KK55</accession>
<proteinExistence type="predicted"/>
<dbReference type="PANTHER" id="PTHR31587">
    <property type="entry name" value="TRANSMEMBRANE PROTEIN (DUF2215)"/>
    <property type="match status" value="1"/>
</dbReference>